<organism evidence="2">
    <name type="scientific">Caldilineaceae bacterium SB0664_bin_27</name>
    <dbReference type="NCBI Taxonomy" id="2605260"/>
    <lineage>
        <taxon>Bacteria</taxon>
        <taxon>Bacillati</taxon>
        <taxon>Chloroflexota</taxon>
        <taxon>Caldilineae</taxon>
        <taxon>Caldilineales</taxon>
        <taxon>Caldilineaceae</taxon>
    </lineage>
</organism>
<dbReference type="CDD" id="cd15482">
    <property type="entry name" value="Sialidase_non-viral"/>
    <property type="match status" value="1"/>
</dbReference>
<feature type="domain" description="Sialidase" evidence="1">
    <location>
        <begin position="44"/>
        <end position="291"/>
    </location>
</feature>
<dbReference type="EMBL" id="VXRG01000037">
    <property type="protein sequence ID" value="MXY92615.1"/>
    <property type="molecule type" value="Genomic_DNA"/>
</dbReference>
<dbReference type="Pfam" id="PF13088">
    <property type="entry name" value="BNR_2"/>
    <property type="match status" value="1"/>
</dbReference>
<evidence type="ECO:0000313" key="2">
    <source>
        <dbReference type="EMBL" id="MXY92615.1"/>
    </source>
</evidence>
<dbReference type="Gene3D" id="2.120.10.10">
    <property type="match status" value="2"/>
</dbReference>
<gene>
    <name evidence="2" type="ORF">F4Y42_04110</name>
</gene>
<sequence>MRAVPEDRKFVIADQNSYPADLVCPNPRGWYHSVANVVATPSGLVAVYRLSDSHSAVSTHIMVAYSSDGGRTWDGHRSISHRNVWEHHSVWVAPQLSRLRDGRLVIICDLGQRTSGQDWPRLAFWQQSQRGMANYLLWSEDDGLTWSQPVQCDDVGGEPGYVVDLSDGTLVYTRTEPIATELFECPPPPGYSLYHRNTAVFSDDRGKTWNRTSTISDDPYHGDAEVGIVELEPGHLLAITRIGFANGAFGQPSRLIHSYDYGRTWNTPQLAPFYGQRTAVHRLRSGKLLVTYRNRWGTFASYAFAWDPGEELGFEPASFIWDETRCLLDKGSLTLTTDRAPENQVFFSLYPALTSRATVQMEAELRLADSSSEGCDLFAGCRVRITPHEISLTESSQEEAAFHSTTGVPQEGNGERPLPAHRFPLDATQWHKYKVVRTEGEIAVYVDGRLCLKAAARMSGARLVRFGSDLCGVSHWRAVSASIENPDGHSVNWAWRADSGSYPDQFRRDRMVRLDATADSGYSNWDQLEDGTIIIADYSNDEFRDANWTSSAQPKIKAYIVSEEELT</sequence>
<accession>A0A6B0YR32</accession>
<evidence type="ECO:0000259" key="1">
    <source>
        <dbReference type="Pfam" id="PF13088"/>
    </source>
</evidence>
<dbReference type="InterPro" id="IPR036278">
    <property type="entry name" value="Sialidase_sf"/>
</dbReference>
<dbReference type="InterPro" id="IPR011040">
    <property type="entry name" value="Sialidase"/>
</dbReference>
<protein>
    <submittedName>
        <fullName evidence="2">Exo-alpha-sialidase</fullName>
    </submittedName>
</protein>
<dbReference type="SUPFAM" id="SSF50939">
    <property type="entry name" value="Sialidases"/>
    <property type="match status" value="1"/>
</dbReference>
<dbReference type="AlphaFoldDB" id="A0A6B0YR32"/>
<proteinExistence type="predicted"/>
<comment type="caution">
    <text evidence="2">The sequence shown here is derived from an EMBL/GenBank/DDBJ whole genome shotgun (WGS) entry which is preliminary data.</text>
</comment>
<name>A0A6B0YR32_9CHLR</name>
<reference evidence="2" key="1">
    <citation type="submission" date="2019-09" db="EMBL/GenBank/DDBJ databases">
        <title>Characterisation of the sponge microbiome using genome-centric metagenomics.</title>
        <authorList>
            <person name="Engelberts J.P."/>
            <person name="Robbins S.J."/>
            <person name="De Goeij J.M."/>
            <person name="Aranda M."/>
            <person name="Bell S.C."/>
            <person name="Webster N.S."/>
        </authorList>
    </citation>
    <scope>NUCLEOTIDE SEQUENCE</scope>
    <source>
        <strain evidence="2">SB0664_bin_27</strain>
    </source>
</reference>